<sequence length="74" mass="9175">MMKKLILIVVFFLVGCQPMTPEQQHRFQQWTRQQQNYIQGLNQQEQQRMQESQQRHYQQRMLNSLQGIERNLRK</sequence>
<reference evidence="1" key="1">
    <citation type="journal article" date="2015" name="Nature">
        <title>Complex archaea that bridge the gap between prokaryotes and eukaryotes.</title>
        <authorList>
            <person name="Spang A."/>
            <person name="Saw J.H."/>
            <person name="Jorgensen S.L."/>
            <person name="Zaremba-Niedzwiedzka K."/>
            <person name="Martijn J."/>
            <person name="Lind A.E."/>
            <person name="van Eijk R."/>
            <person name="Schleper C."/>
            <person name="Guy L."/>
            <person name="Ettema T.J."/>
        </authorList>
    </citation>
    <scope>NUCLEOTIDE SEQUENCE</scope>
</reference>
<dbReference type="AlphaFoldDB" id="A0A0F9FM08"/>
<proteinExistence type="predicted"/>
<dbReference type="PROSITE" id="PS51257">
    <property type="entry name" value="PROKAR_LIPOPROTEIN"/>
    <property type="match status" value="1"/>
</dbReference>
<accession>A0A0F9FM08</accession>
<name>A0A0F9FM08_9ZZZZ</name>
<comment type="caution">
    <text evidence="1">The sequence shown here is derived from an EMBL/GenBank/DDBJ whole genome shotgun (WGS) entry which is preliminary data.</text>
</comment>
<evidence type="ECO:0000313" key="1">
    <source>
        <dbReference type="EMBL" id="KKL79551.1"/>
    </source>
</evidence>
<organism evidence="1">
    <name type="scientific">marine sediment metagenome</name>
    <dbReference type="NCBI Taxonomy" id="412755"/>
    <lineage>
        <taxon>unclassified sequences</taxon>
        <taxon>metagenomes</taxon>
        <taxon>ecological metagenomes</taxon>
    </lineage>
</organism>
<gene>
    <name evidence="1" type="ORF">LCGC14_2013730</name>
</gene>
<evidence type="ECO:0008006" key="2">
    <source>
        <dbReference type="Google" id="ProtNLM"/>
    </source>
</evidence>
<dbReference type="EMBL" id="LAZR01023137">
    <property type="protein sequence ID" value="KKL79551.1"/>
    <property type="molecule type" value="Genomic_DNA"/>
</dbReference>
<protein>
    <recommendedName>
        <fullName evidence="2">Lipoprotein</fullName>
    </recommendedName>
</protein>